<feature type="transmembrane region" description="Helical" evidence="2">
    <location>
        <begin position="120"/>
        <end position="139"/>
    </location>
</feature>
<name>A0A939TKP5_9MICO</name>
<evidence type="ECO:0000313" key="4">
    <source>
        <dbReference type="Proteomes" id="UP000668403"/>
    </source>
</evidence>
<keyword evidence="2" id="KW-1133">Transmembrane helix</keyword>
<dbReference type="EMBL" id="JAGFBF010000005">
    <property type="protein sequence ID" value="MBO2990491.1"/>
    <property type="molecule type" value="Genomic_DNA"/>
</dbReference>
<feature type="transmembrane region" description="Helical" evidence="2">
    <location>
        <begin position="148"/>
        <end position="166"/>
    </location>
</feature>
<reference evidence="3" key="1">
    <citation type="submission" date="2021-03" db="EMBL/GenBank/DDBJ databases">
        <title>Leucobacter chromiisoli sp. nov., isolated from chromium-containing soil of chemical plant.</title>
        <authorList>
            <person name="Xu Z."/>
        </authorList>
    </citation>
    <scope>NUCLEOTIDE SEQUENCE</scope>
    <source>
        <strain evidence="3">K 70/01</strain>
    </source>
</reference>
<dbReference type="AlphaFoldDB" id="A0A939TKP5"/>
<proteinExistence type="predicted"/>
<organism evidence="3 4">
    <name type="scientific">Leucobacter tardus</name>
    <dbReference type="NCBI Taxonomy" id="501483"/>
    <lineage>
        <taxon>Bacteria</taxon>
        <taxon>Bacillati</taxon>
        <taxon>Actinomycetota</taxon>
        <taxon>Actinomycetes</taxon>
        <taxon>Micrococcales</taxon>
        <taxon>Microbacteriaceae</taxon>
        <taxon>Leucobacter</taxon>
    </lineage>
</organism>
<dbReference type="RefSeq" id="WP_208239505.1">
    <property type="nucleotide sequence ID" value="NZ_BAAAQU010000002.1"/>
</dbReference>
<evidence type="ECO:0000256" key="1">
    <source>
        <dbReference type="SAM" id="MobiDB-lite"/>
    </source>
</evidence>
<protein>
    <recommendedName>
        <fullName evidence="5">DNA polymerase III subunit gamma/tau</fullName>
    </recommendedName>
</protein>
<gene>
    <name evidence="3" type="ORF">J4H85_10855</name>
</gene>
<keyword evidence="2" id="KW-0812">Transmembrane</keyword>
<keyword evidence="4" id="KW-1185">Reference proteome</keyword>
<feature type="region of interest" description="Disordered" evidence="1">
    <location>
        <begin position="1"/>
        <end position="68"/>
    </location>
</feature>
<feature type="transmembrane region" description="Helical" evidence="2">
    <location>
        <begin position="74"/>
        <end position="93"/>
    </location>
</feature>
<comment type="caution">
    <text evidence="3">The sequence shown here is derived from an EMBL/GenBank/DDBJ whole genome shotgun (WGS) entry which is preliminary data.</text>
</comment>
<evidence type="ECO:0000256" key="2">
    <source>
        <dbReference type="SAM" id="Phobius"/>
    </source>
</evidence>
<evidence type="ECO:0008006" key="5">
    <source>
        <dbReference type="Google" id="ProtNLM"/>
    </source>
</evidence>
<keyword evidence="2" id="KW-0472">Membrane</keyword>
<feature type="compositionally biased region" description="Low complexity" evidence="1">
    <location>
        <begin position="54"/>
        <end position="66"/>
    </location>
</feature>
<accession>A0A939TKP5</accession>
<feature type="compositionally biased region" description="Basic and acidic residues" evidence="1">
    <location>
        <begin position="1"/>
        <end position="14"/>
    </location>
</feature>
<sequence>MRNKSPREPREPRDSALASGWTVEGAPEPATTPAEPVPAATELATRVPGGPGTDAGADPADPSPDSRQQLSNGALVLLGVIGGLYLIYTYVWMTWAQYYSGVNTAVAANSGVIGGALQQIVFWAAPAAPALWFLSAVLLNRGRSTGRLAVALIVGAILLVPVPMLVSSGGAL</sequence>
<evidence type="ECO:0000313" key="3">
    <source>
        <dbReference type="EMBL" id="MBO2990491.1"/>
    </source>
</evidence>
<dbReference type="Proteomes" id="UP000668403">
    <property type="component" value="Unassembled WGS sequence"/>
</dbReference>
<feature type="compositionally biased region" description="Low complexity" evidence="1">
    <location>
        <begin position="22"/>
        <end position="45"/>
    </location>
</feature>